<evidence type="ECO:0000256" key="10">
    <source>
        <dbReference type="ARBA" id="ARBA00023306"/>
    </source>
</evidence>
<dbReference type="PANTHER" id="PTHR18937:SF172">
    <property type="entry name" value="STRUCTURAL MAINTENANCE OF CHROMOSOMES PROTEIN"/>
    <property type="match status" value="1"/>
</dbReference>
<dbReference type="KEGG" id="cvn:111137570"/>
<organism evidence="14 15">
    <name type="scientific">Crassostrea virginica</name>
    <name type="common">Eastern oyster</name>
    <dbReference type="NCBI Taxonomy" id="6565"/>
    <lineage>
        <taxon>Eukaryota</taxon>
        <taxon>Metazoa</taxon>
        <taxon>Spiralia</taxon>
        <taxon>Lophotrochozoa</taxon>
        <taxon>Mollusca</taxon>
        <taxon>Bivalvia</taxon>
        <taxon>Autobranchia</taxon>
        <taxon>Pteriomorphia</taxon>
        <taxon>Ostreida</taxon>
        <taxon>Ostreoidea</taxon>
        <taxon>Ostreidae</taxon>
        <taxon>Crassostrea</taxon>
    </lineage>
</organism>
<dbReference type="InterPro" id="IPR027417">
    <property type="entry name" value="P-loop_NTPase"/>
</dbReference>
<dbReference type="FunFam" id="3.40.50.300:FF:000585">
    <property type="entry name" value="Structural maintenance of chromosomes 4"/>
    <property type="match status" value="1"/>
</dbReference>
<dbReference type="Gene3D" id="1.20.5.170">
    <property type="match status" value="1"/>
</dbReference>
<keyword evidence="7 12" id="KW-0175">Coiled coil</keyword>
<evidence type="ECO:0000256" key="3">
    <source>
        <dbReference type="ARBA" id="ARBA00022618"/>
    </source>
</evidence>
<dbReference type="Pfam" id="PF06470">
    <property type="entry name" value="SMC_hinge"/>
    <property type="match status" value="1"/>
</dbReference>
<keyword evidence="9 11" id="KW-0539">Nucleus</keyword>
<name>A0A8B8EXS2_CRAVI</name>
<dbReference type="InterPro" id="IPR010935">
    <property type="entry name" value="SMC_hinge"/>
</dbReference>
<dbReference type="Gene3D" id="3.40.50.300">
    <property type="entry name" value="P-loop containing nucleotide triphosphate hydrolases"/>
    <property type="match status" value="2"/>
</dbReference>
<evidence type="ECO:0000313" key="15">
    <source>
        <dbReference type="RefSeq" id="XP_022344781.1"/>
    </source>
</evidence>
<keyword evidence="4" id="KW-0547">Nucleotide-binding</keyword>
<protein>
    <recommendedName>
        <fullName evidence="11">Structural maintenance of chromosomes protein</fullName>
    </recommendedName>
</protein>
<dbReference type="GeneID" id="111137570"/>
<dbReference type="SMART" id="SM00968">
    <property type="entry name" value="SMC_hinge"/>
    <property type="match status" value="1"/>
</dbReference>
<evidence type="ECO:0000256" key="7">
    <source>
        <dbReference type="ARBA" id="ARBA00023054"/>
    </source>
</evidence>
<keyword evidence="8" id="KW-0226">DNA condensation</keyword>
<keyword evidence="10" id="KW-0131">Cell cycle</keyword>
<keyword evidence="14" id="KW-1185">Reference proteome</keyword>
<dbReference type="Pfam" id="PF02463">
    <property type="entry name" value="SMC_N"/>
    <property type="match status" value="2"/>
</dbReference>
<keyword evidence="6" id="KW-0067">ATP-binding</keyword>
<feature type="coiled-coil region" evidence="12">
    <location>
        <begin position="334"/>
        <end position="561"/>
    </location>
</feature>
<sequence>MEVDETSENTGQVSRPINLETDFGPLDIPPAPESVASYEVNGPRLMISKIVNENFKSYAGVQTLGPFHKSFTSIVGPNGSGKSNVIDSMLFVFGFRANKIRSKKISVLIHDSENHKNLDFCTVGVHFQKIIDTGDGENDFTVVPGSQFVVSRTAHRDNSSYYTVDGKRKTYKEVAAILRGSGIDLDHNRFLILQGEVEQIAMMKPKGQNESDDGMLEFLEDIIGSNRFKEPIEILAKRVETLNELRGEKLNRVKAVEKEKDDLEGSKNEAVEYLSMENEIVHLKNKIYQKYVLECSENEKKAQEEYDKIYEGMKEVNDKMKVITDAKKEKETACKKIVKDFEKLTKDVEETKEKFADFEKQDVKCREDLKHAKGKTKKLDKTLEQEKKRVEELKLLPSELEKTITDHKKKLEKLEGDKKVEEEKLAAVMESLKTETKGLQEEKDKKETELLELQKSVNETKSTLTIAQSELDIYLSNQQGEASKLKEMQKNQHKAESTLKDRKSEADNLVKNIPEMEKLLQKAKSDFETAVDSDSKLSEQVRSLRTKVEEARSSMQAARSKGKVIDSLMALKKSGHMAGLYGRLGDLGAIDMKYDVAISTACGALDHIVVDTVSSAQRCVEYLKKNNIGAATFICLEKMVRWKENTKKKIQTPENVPRLFDLVKTKEEQILPAFYFALRDTLVANDLDQATRIAYGKTRYRVVTLQGQLLDQSGTMSGGGKTVCKGRMGSSIASEIDPRELNNMENSLEKITAEAQQSRANKEKLEDLIHQNEKDLNFMKHKQQKCQMEITALEEQIVSLTSQIKEQEVKVKAAAPDEKQLKDLQTKVNQYRKDFDKANGAASKVEAEVQKLHKQIMDIGGTKMKAAQACVDAVNNKIDSVTGQITKAQVGIKTAERNFKKAEEKVKTAEEDIEENKDKIAELQKQLETLENDATTVLKAYKDAQDKMKESEVVLNEVQAEISKLEQEENDLQKDVVDVRHELERIEGIIKSNKLKVKHWKKEMSGLSLTPIDGKEVGELSEVSPEALRDIDKEGVQYEITVLEEKLAQMKPNMAAIAEYRKKEELYLQRVGELDKITDLRDQQRKYYEDLRKQRLDEFMAGFSVITNKLKEMYQMITLGGDAELELVDSLDPFSEGIVFSVRPPKKSWKNISNLSGGEKTLSSLALVFALHHYKPTPLYVMDEIDAALDFKNVSIVANYIKERTRNAQFIIISLRNNMFELADRLVGIYKTDNCTKSVTVNPHNLVLPLQEVNANS</sequence>
<keyword evidence="3" id="KW-0132">Cell division</keyword>
<dbReference type="Gene3D" id="3.30.70.1620">
    <property type="match status" value="1"/>
</dbReference>
<dbReference type="RefSeq" id="XP_022344781.1">
    <property type="nucleotide sequence ID" value="XM_022489073.1"/>
</dbReference>
<dbReference type="AlphaFoldDB" id="A0A8B8EXS2"/>
<proteinExistence type="inferred from homology"/>
<evidence type="ECO:0000256" key="9">
    <source>
        <dbReference type="ARBA" id="ARBA00023242"/>
    </source>
</evidence>
<dbReference type="OrthoDB" id="5575062at2759"/>
<dbReference type="GO" id="GO:0005634">
    <property type="term" value="C:nucleus"/>
    <property type="evidence" value="ECO:0007669"/>
    <property type="project" value="UniProtKB-SubCell"/>
</dbReference>
<evidence type="ECO:0000256" key="11">
    <source>
        <dbReference type="PIRNR" id="PIRNR005719"/>
    </source>
</evidence>
<dbReference type="InterPro" id="IPR024704">
    <property type="entry name" value="SMC"/>
</dbReference>
<dbReference type="GO" id="GO:0016887">
    <property type="term" value="F:ATP hydrolysis activity"/>
    <property type="evidence" value="ECO:0007669"/>
    <property type="project" value="InterPro"/>
</dbReference>
<dbReference type="FunFam" id="3.30.70.1620:FF:000003">
    <property type="entry name" value="Structural maintenance of chromosomes 4"/>
    <property type="match status" value="1"/>
</dbReference>
<feature type="domain" description="SMC hinge" evidence="13">
    <location>
        <begin position="578"/>
        <end position="694"/>
    </location>
</feature>
<comment type="similarity">
    <text evidence="2">Belongs to the SMC family. SMC4 subfamily.</text>
</comment>
<dbReference type="SUPFAM" id="SSF75553">
    <property type="entry name" value="Smc hinge domain"/>
    <property type="match status" value="1"/>
</dbReference>
<dbReference type="FunFam" id="1.20.1060.20:FF:000003">
    <property type="entry name" value="Structural maintenance of chromosomes 4"/>
    <property type="match status" value="1"/>
</dbReference>
<comment type="subcellular location">
    <subcellularLocation>
        <location evidence="1 11">Nucleus</location>
    </subcellularLocation>
</comment>
<evidence type="ECO:0000259" key="13">
    <source>
        <dbReference type="SMART" id="SM00968"/>
    </source>
</evidence>
<evidence type="ECO:0000313" key="14">
    <source>
        <dbReference type="Proteomes" id="UP000694844"/>
    </source>
</evidence>
<evidence type="ECO:0000256" key="6">
    <source>
        <dbReference type="ARBA" id="ARBA00022840"/>
    </source>
</evidence>
<dbReference type="GO" id="GO:0051301">
    <property type="term" value="P:cell division"/>
    <property type="evidence" value="ECO:0007669"/>
    <property type="project" value="UniProtKB-KW"/>
</dbReference>
<dbReference type="PIRSF" id="PIRSF005719">
    <property type="entry name" value="SMC"/>
    <property type="match status" value="1"/>
</dbReference>
<dbReference type="PANTHER" id="PTHR18937">
    <property type="entry name" value="STRUCTURAL MAINTENANCE OF CHROMOSOMES SMC FAMILY MEMBER"/>
    <property type="match status" value="1"/>
</dbReference>
<dbReference type="GO" id="GO:0005524">
    <property type="term" value="F:ATP binding"/>
    <property type="evidence" value="ECO:0007669"/>
    <property type="project" value="UniProtKB-KW"/>
</dbReference>
<evidence type="ECO:0000256" key="12">
    <source>
        <dbReference type="SAM" id="Coils"/>
    </source>
</evidence>
<dbReference type="Gene3D" id="1.20.1060.20">
    <property type="match status" value="1"/>
</dbReference>
<dbReference type="Proteomes" id="UP000694844">
    <property type="component" value="Chromosome 5"/>
</dbReference>
<evidence type="ECO:0000256" key="1">
    <source>
        <dbReference type="ARBA" id="ARBA00004123"/>
    </source>
</evidence>
<evidence type="ECO:0000256" key="4">
    <source>
        <dbReference type="ARBA" id="ARBA00022741"/>
    </source>
</evidence>
<dbReference type="InterPro" id="IPR003395">
    <property type="entry name" value="RecF/RecN/SMC_N"/>
</dbReference>
<evidence type="ECO:0000256" key="2">
    <source>
        <dbReference type="ARBA" id="ARBA00006005"/>
    </source>
</evidence>
<keyword evidence="5" id="KW-0498">Mitosis</keyword>
<dbReference type="GO" id="GO:0000796">
    <property type="term" value="C:condensin complex"/>
    <property type="evidence" value="ECO:0007669"/>
    <property type="project" value="TreeGrafter"/>
</dbReference>
<evidence type="ECO:0000256" key="8">
    <source>
        <dbReference type="ARBA" id="ARBA00023067"/>
    </source>
</evidence>
<reference evidence="15" key="1">
    <citation type="submission" date="2025-08" db="UniProtKB">
        <authorList>
            <consortium name="RefSeq"/>
        </authorList>
    </citation>
    <scope>IDENTIFICATION</scope>
    <source>
        <tissue evidence="15">Whole sample</tissue>
    </source>
</reference>
<dbReference type="GO" id="GO:0007076">
    <property type="term" value="P:mitotic chromosome condensation"/>
    <property type="evidence" value="ECO:0007669"/>
    <property type="project" value="TreeGrafter"/>
</dbReference>
<gene>
    <name evidence="15" type="primary">LOC111137570</name>
</gene>
<feature type="coiled-coil region" evidence="12">
    <location>
        <begin position="741"/>
        <end position="848"/>
    </location>
</feature>
<evidence type="ECO:0000256" key="5">
    <source>
        <dbReference type="ARBA" id="ARBA00022776"/>
    </source>
</evidence>
<accession>A0A8B8EXS2</accession>
<feature type="coiled-coil region" evidence="12">
    <location>
        <begin position="885"/>
        <end position="982"/>
    </location>
</feature>
<dbReference type="InterPro" id="IPR036277">
    <property type="entry name" value="SMC_hinge_sf"/>
</dbReference>
<dbReference type="FunFam" id="3.40.50.300:FF:000481">
    <property type="entry name" value="Structural maintenance of chromosomes 4"/>
    <property type="match status" value="1"/>
</dbReference>
<dbReference type="SUPFAM" id="SSF52540">
    <property type="entry name" value="P-loop containing nucleoside triphosphate hydrolases"/>
    <property type="match status" value="1"/>
</dbReference>
<dbReference type="SUPFAM" id="SSF57997">
    <property type="entry name" value="Tropomyosin"/>
    <property type="match status" value="1"/>
</dbReference>